<feature type="chain" id="PRO_5040922310" description="pyranose dehydrogenase (acceptor)" evidence="17">
    <location>
        <begin position="21"/>
        <end position="586"/>
    </location>
</feature>
<reference evidence="19" key="1">
    <citation type="submission" date="2022-07" db="EMBL/GenBank/DDBJ databases">
        <title>Genome Sequence of Agrocybe chaxingu.</title>
        <authorList>
            <person name="Buettner E."/>
        </authorList>
    </citation>
    <scope>NUCLEOTIDE SEQUENCE</scope>
    <source>
        <strain evidence="19">MP-N11</strain>
    </source>
</reference>
<feature type="active site" description="Proton acceptor" evidence="15">
    <location>
        <position position="564"/>
    </location>
</feature>
<evidence type="ECO:0000256" key="15">
    <source>
        <dbReference type="PIRSR" id="PIRSR000137-1"/>
    </source>
</evidence>
<dbReference type="PIRSF" id="PIRSF000137">
    <property type="entry name" value="Alcohol_oxidase"/>
    <property type="match status" value="1"/>
</dbReference>
<evidence type="ECO:0000256" key="12">
    <source>
        <dbReference type="ARBA" id="ARBA00034029"/>
    </source>
</evidence>
<dbReference type="Pfam" id="PF00732">
    <property type="entry name" value="GMC_oxred_N"/>
    <property type="match status" value="1"/>
</dbReference>
<dbReference type="GO" id="GO:0033718">
    <property type="term" value="F:pyranose dehydrogenase (acceptor) activity"/>
    <property type="evidence" value="ECO:0007669"/>
    <property type="project" value="UniProtKB-EC"/>
</dbReference>
<protein>
    <recommendedName>
        <fullName evidence="5">pyranose dehydrogenase (acceptor)</fullName>
        <ecNumber evidence="5">1.1.99.29</ecNumber>
    </recommendedName>
</protein>
<evidence type="ECO:0000259" key="18">
    <source>
        <dbReference type="PROSITE" id="PS00624"/>
    </source>
</evidence>
<evidence type="ECO:0000256" key="9">
    <source>
        <dbReference type="ARBA" id="ARBA00024699"/>
    </source>
</evidence>
<evidence type="ECO:0000256" key="3">
    <source>
        <dbReference type="ARBA" id="ARBA00010790"/>
    </source>
</evidence>
<keyword evidence="7" id="KW-0285">Flavoprotein</keyword>
<dbReference type="SUPFAM" id="SSF51905">
    <property type="entry name" value="FAD/NAD(P)-binding domain"/>
    <property type="match status" value="1"/>
</dbReference>
<dbReference type="Gene3D" id="3.30.560.10">
    <property type="entry name" value="Glucose Oxidase, domain 3"/>
    <property type="match status" value="1"/>
</dbReference>
<name>A0A9W8K6T0_9AGAR</name>
<feature type="signal peptide" evidence="17">
    <location>
        <begin position="1"/>
        <end position="20"/>
    </location>
</feature>
<dbReference type="SUPFAM" id="SSF54373">
    <property type="entry name" value="FAD-linked reductases, C-terminal domain"/>
    <property type="match status" value="1"/>
</dbReference>
<evidence type="ECO:0000256" key="11">
    <source>
        <dbReference type="ARBA" id="ARBA00034010"/>
    </source>
</evidence>
<dbReference type="GO" id="GO:0005576">
    <property type="term" value="C:extracellular region"/>
    <property type="evidence" value="ECO:0007669"/>
    <property type="project" value="UniProtKB-SubCell"/>
</dbReference>
<dbReference type="Pfam" id="PF05199">
    <property type="entry name" value="GMC_oxred_C"/>
    <property type="match status" value="1"/>
</dbReference>
<evidence type="ECO:0000256" key="2">
    <source>
        <dbReference type="ARBA" id="ARBA00004613"/>
    </source>
</evidence>
<sequence>MVPTPFSVLVLLALSAVVQAGVYQRFSDIQHVKFDFVIIGGGTAGNVLANRLTENPKFNVLVLEAGPSHNGVLDVQVPFLAGNLWNTPYDWNYTTTPQSALQGRTVVYPRGHILGGSSSINFMIYTRGPSSQYDDYARIVGDPGWSWNRLQPYFRKNERWVEPADRHDTRGQFDPSIHSKKGINAVSLAGFPTPVDGMIVGAAKQLGGDYRYNLDYSSGNMLGIGWVQTTIDGASRSSSATSYLGSRFLGRRNLYVLLNAQVSKLVHTSGTRVPAFRGVEFRENGGGPLKRVTATKEILLCAGAIGSPHILLNSGIGDAKTLKSVGVRSIVDLPDVGRNLADHVATANPWIVNGNQTFETLQEPDESAEFLQQWKQNGTGPFVNTIVSHLGFFRAKGSPKSSNTPEYEFLISNGLIIPNPLVPPGRNFFTIVTALMTPKSTGSIRLRSNNPFDAPLVDPGFLKDKTDVDLLKESIKSAFKFVSAPTWSKYIVAPTGGLENTNTDAGLEDFILNNAGTFFHPTSSAKMSKKGAKDGVVDPDLKVKNVDGLRVVDASIFPYIFGAHPQAAVYVYAERASDLIKAAYSA</sequence>
<comment type="catalytic activity">
    <reaction evidence="11">
        <text>pyranose + acceptor = pyranos-2,3-diulose + reduced acceptor.</text>
        <dbReference type="EC" id="1.1.99.29"/>
    </reaction>
</comment>
<evidence type="ECO:0000256" key="1">
    <source>
        <dbReference type="ARBA" id="ARBA00001974"/>
    </source>
</evidence>
<feature type="active site" description="Proton donor" evidence="15">
    <location>
        <position position="520"/>
    </location>
</feature>
<evidence type="ECO:0000256" key="14">
    <source>
        <dbReference type="ARBA" id="ARBA00034059"/>
    </source>
</evidence>
<dbReference type="InterPro" id="IPR000172">
    <property type="entry name" value="GMC_OxRdtase_N"/>
</dbReference>
<dbReference type="AlphaFoldDB" id="A0A9W8K6T0"/>
<comment type="catalytic activity">
    <reaction evidence="13">
        <text>a pyranoside + acceptor = a pyranosid-3-ulose + reduced acceptor.</text>
        <dbReference type="EC" id="1.1.99.29"/>
    </reaction>
</comment>
<comment type="similarity">
    <text evidence="3">Belongs to the GMC oxidoreductase family.</text>
</comment>
<comment type="catalytic activity">
    <reaction evidence="10">
        <text>pyranose + acceptor = pyranos-2-ulose + reduced acceptor.</text>
        <dbReference type="EC" id="1.1.99.29"/>
    </reaction>
</comment>
<evidence type="ECO:0000256" key="13">
    <source>
        <dbReference type="ARBA" id="ARBA00034050"/>
    </source>
</evidence>
<evidence type="ECO:0000313" key="19">
    <source>
        <dbReference type="EMBL" id="KAJ3508404.1"/>
    </source>
</evidence>
<dbReference type="InterPro" id="IPR036188">
    <property type="entry name" value="FAD/NAD-bd_sf"/>
</dbReference>
<proteinExistence type="inferred from homology"/>
<dbReference type="OrthoDB" id="269227at2759"/>
<evidence type="ECO:0000256" key="10">
    <source>
        <dbReference type="ARBA" id="ARBA00033986"/>
    </source>
</evidence>
<evidence type="ECO:0000256" key="16">
    <source>
        <dbReference type="PIRSR" id="PIRSR000137-2"/>
    </source>
</evidence>
<organism evidence="19 20">
    <name type="scientific">Agrocybe chaxingu</name>
    <dbReference type="NCBI Taxonomy" id="84603"/>
    <lineage>
        <taxon>Eukaryota</taxon>
        <taxon>Fungi</taxon>
        <taxon>Dikarya</taxon>
        <taxon>Basidiomycota</taxon>
        <taxon>Agaricomycotina</taxon>
        <taxon>Agaricomycetes</taxon>
        <taxon>Agaricomycetidae</taxon>
        <taxon>Agaricales</taxon>
        <taxon>Agaricineae</taxon>
        <taxon>Strophariaceae</taxon>
        <taxon>Agrocybe</taxon>
    </lineage>
</organism>
<keyword evidence="8 16" id="KW-0274">FAD</keyword>
<comment type="caution">
    <text evidence="19">The sequence shown here is derived from an EMBL/GenBank/DDBJ whole genome shotgun (WGS) entry which is preliminary data.</text>
</comment>
<dbReference type="GO" id="GO:0050660">
    <property type="term" value="F:flavin adenine dinucleotide binding"/>
    <property type="evidence" value="ECO:0007669"/>
    <property type="project" value="InterPro"/>
</dbReference>
<accession>A0A9W8K6T0</accession>
<dbReference type="PROSITE" id="PS00624">
    <property type="entry name" value="GMC_OXRED_2"/>
    <property type="match status" value="1"/>
</dbReference>
<dbReference type="PANTHER" id="PTHR11552">
    <property type="entry name" value="GLUCOSE-METHANOL-CHOLINE GMC OXIDOREDUCTASE"/>
    <property type="match status" value="1"/>
</dbReference>
<feature type="domain" description="Glucose-methanol-choline oxidoreductase N-terminal" evidence="18">
    <location>
        <begin position="303"/>
        <end position="317"/>
    </location>
</feature>
<dbReference type="Proteomes" id="UP001148786">
    <property type="component" value="Unassembled WGS sequence"/>
</dbReference>
<dbReference type="EMBL" id="JANKHO010000565">
    <property type="protein sequence ID" value="KAJ3508404.1"/>
    <property type="molecule type" value="Genomic_DNA"/>
</dbReference>
<dbReference type="InterPro" id="IPR012132">
    <property type="entry name" value="GMC_OxRdtase"/>
</dbReference>
<evidence type="ECO:0000256" key="4">
    <source>
        <dbReference type="ARBA" id="ARBA00011245"/>
    </source>
</evidence>
<evidence type="ECO:0000313" key="20">
    <source>
        <dbReference type="Proteomes" id="UP001148786"/>
    </source>
</evidence>
<dbReference type="Gene3D" id="3.50.50.60">
    <property type="entry name" value="FAD/NAD(P)-binding domain"/>
    <property type="match status" value="1"/>
</dbReference>
<evidence type="ECO:0000256" key="8">
    <source>
        <dbReference type="ARBA" id="ARBA00022827"/>
    </source>
</evidence>
<feature type="binding site" evidence="16">
    <location>
        <position position="262"/>
    </location>
    <ligand>
        <name>FAD</name>
        <dbReference type="ChEBI" id="CHEBI:57692"/>
    </ligand>
</feature>
<keyword evidence="17" id="KW-0732">Signal</keyword>
<keyword evidence="20" id="KW-1185">Reference proteome</keyword>
<dbReference type="InterPro" id="IPR007867">
    <property type="entry name" value="GMC_OxRtase_C"/>
</dbReference>
<evidence type="ECO:0000256" key="17">
    <source>
        <dbReference type="SAM" id="SignalP"/>
    </source>
</evidence>
<evidence type="ECO:0000256" key="7">
    <source>
        <dbReference type="ARBA" id="ARBA00022630"/>
    </source>
</evidence>
<comment type="function">
    <text evidence="9">Catalyzes the single-oxidation or sequential double oxidation reaction of carbohydrates primarily at carbon-2 and/or carbon-3 with the concomitant reduction of the flavin. The enzyme exhibits a broad sugar substrate specificity, oxidizing different aldopyranoses to the corresponding C-1, C-2, C-3 or C-1,2, C-2,3 and C-3,4 (di)dehydro sugars with substrate-specific regioselectivity. Accepts only a narrow range of electron acceptors such as substituted benzoquinones and complexed metal ions and reacts extremely slowly with O(2) as acceptor. May play a role in the natural recycling of plant matter by oxidizing all major monosaccharides in lignocellulose and by reducing quinone compounds or reactive radical species generated during lignin depolymerization.</text>
</comment>
<gene>
    <name evidence="19" type="ORF">NLJ89_g5774</name>
</gene>
<evidence type="ECO:0000256" key="5">
    <source>
        <dbReference type="ARBA" id="ARBA00013177"/>
    </source>
</evidence>
<comment type="subcellular location">
    <subcellularLocation>
        <location evidence="2">Secreted</location>
    </subcellularLocation>
</comment>
<dbReference type="PANTHER" id="PTHR11552:SF147">
    <property type="entry name" value="CHOLINE DEHYDROGENASE, MITOCHONDRIAL"/>
    <property type="match status" value="1"/>
</dbReference>
<evidence type="ECO:0000256" key="6">
    <source>
        <dbReference type="ARBA" id="ARBA00022525"/>
    </source>
</evidence>
<comment type="catalytic activity">
    <reaction evidence="14">
        <text>a pyranoside + acceptor = a pyranosid-3,4-diulose + reduced acceptor.</text>
        <dbReference type="EC" id="1.1.99.29"/>
    </reaction>
</comment>
<feature type="binding site" evidence="16">
    <location>
        <begin position="565"/>
        <end position="566"/>
    </location>
    <ligand>
        <name>FAD</name>
        <dbReference type="ChEBI" id="CHEBI:57692"/>
    </ligand>
</feature>
<keyword evidence="6" id="KW-0964">Secreted</keyword>
<comment type="subunit">
    <text evidence="4">Monomer.</text>
</comment>
<comment type="catalytic activity">
    <reaction evidence="12">
        <text>pyranose + acceptor = pyranos-3-ulose + reduced acceptor.</text>
        <dbReference type="EC" id="1.1.99.29"/>
    </reaction>
</comment>
<comment type="cofactor">
    <cofactor evidence="1 16">
        <name>FAD</name>
        <dbReference type="ChEBI" id="CHEBI:57692"/>
    </cofactor>
</comment>
<dbReference type="EC" id="1.1.99.29" evidence="5"/>